<organism evidence="1 2">
    <name type="scientific">Scutellospora calospora</name>
    <dbReference type="NCBI Taxonomy" id="85575"/>
    <lineage>
        <taxon>Eukaryota</taxon>
        <taxon>Fungi</taxon>
        <taxon>Fungi incertae sedis</taxon>
        <taxon>Mucoromycota</taxon>
        <taxon>Glomeromycotina</taxon>
        <taxon>Glomeromycetes</taxon>
        <taxon>Diversisporales</taxon>
        <taxon>Gigasporaceae</taxon>
        <taxon>Scutellospora</taxon>
    </lineage>
</organism>
<protein>
    <submittedName>
        <fullName evidence="1">349_t:CDS:1</fullName>
    </submittedName>
</protein>
<keyword evidence="2" id="KW-1185">Reference proteome</keyword>
<proteinExistence type="predicted"/>
<sequence>IKAEALVIKDTDFDTVATSRNLTLKESEFLKLDLECSVADTMALKCFYMWNFYSGNGMSIEDWNKLCDKDFVEYFSPLESRKHFLCLSYFYKQGYNEESSLGFTGIDDKRILSDDQIKVAFKASHEKFIEIRSQALLLFSFRSRVKKILDLKSAIKAINAIVGNCRSFNNQEEVIARKLNNPEYCPIASVLPSYKPKVSNEIQNLFEYVEHKISDSSSGMIDKKGLSLEMPAHNQSSGLSQDRYHIDTTISEARIVEKKIPESLTPLSSEFLIKNESDIDTLILLL</sequence>
<gene>
    <name evidence="1" type="ORF">SCALOS_LOCUS6982</name>
</gene>
<feature type="non-terminal residue" evidence="1">
    <location>
        <position position="1"/>
    </location>
</feature>
<name>A0ACA9MSR9_9GLOM</name>
<evidence type="ECO:0000313" key="1">
    <source>
        <dbReference type="EMBL" id="CAG8602728.1"/>
    </source>
</evidence>
<reference evidence="1" key="1">
    <citation type="submission" date="2021-06" db="EMBL/GenBank/DDBJ databases">
        <authorList>
            <person name="Kallberg Y."/>
            <person name="Tangrot J."/>
            <person name="Rosling A."/>
        </authorList>
    </citation>
    <scope>NUCLEOTIDE SEQUENCE</scope>
    <source>
        <strain evidence="1">AU212A</strain>
    </source>
</reference>
<accession>A0ACA9MSR9</accession>
<dbReference type="EMBL" id="CAJVPM010014700">
    <property type="protein sequence ID" value="CAG8602728.1"/>
    <property type="molecule type" value="Genomic_DNA"/>
</dbReference>
<dbReference type="Proteomes" id="UP000789860">
    <property type="component" value="Unassembled WGS sequence"/>
</dbReference>
<comment type="caution">
    <text evidence="1">The sequence shown here is derived from an EMBL/GenBank/DDBJ whole genome shotgun (WGS) entry which is preliminary data.</text>
</comment>
<evidence type="ECO:0000313" key="2">
    <source>
        <dbReference type="Proteomes" id="UP000789860"/>
    </source>
</evidence>